<name>A0AAD7AB42_9AGAR</name>
<evidence type="ECO:0000313" key="5">
    <source>
        <dbReference type="Proteomes" id="UP001218218"/>
    </source>
</evidence>
<evidence type="ECO:0000256" key="2">
    <source>
        <dbReference type="SAM" id="SignalP"/>
    </source>
</evidence>
<comment type="caution">
    <text evidence="4">The sequence shown here is derived from an EMBL/GenBank/DDBJ whole genome shotgun (WGS) entry which is preliminary data.</text>
</comment>
<feature type="domain" description="DUF5648" evidence="3">
    <location>
        <begin position="32"/>
        <end position="166"/>
    </location>
</feature>
<dbReference type="Proteomes" id="UP001218218">
    <property type="component" value="Unassembled WGS sequence"/>
</dbReference>
<evidence type="ECO:0000259" key="3">
    <source>
        <dbReference type="Pfam" id="PF18885"/>
    </source>
</evidence>
<dbReference type="InterPro" id="IPR043708">
    <property type="entry name" value="DUF5648"/>
</dbReference>
<gene>
    <name evidence="4" type="ORF">DFH08DRAFT_854068</name>
</gene>
<keyword evidence="2" id="KW-0732">Signal</keyword>
<proteinExistence type="predicted"/>
<evidence type="ECO:0000313" key="4">
    <source>
        <dbReference type="EMBL" id="KAJ7354008.1"/>
    </source>
</evidence>
<reference evidence="4" key="1">
    <citation type="submission" date="2023-03" db="EMBL/GenBank/DDBJ databases">
        <title>Massive genome expansion in bonnet fungi (Mycena s.s.) driven by repeated elements and novel gene families across ecological guilds.</title>
        <authorList>
            <consortium name="Lawrence Berkeley National Laboratory"/>
            <person name="Harder C.B."/>
            <person name="Miyauchi S."/>
            <person name="Viragh M."/>
            <person name="Kuo A."/>
            <person name="Thoen E."/>
            <person name="Andreopoulos B."/>
            <person name="Lu D."/>
            <person name="Skrede I."/>
            <person name="Drula E."/>
            <person name="Henrissat B."/>
            <person name="Morin E."/>
            <person name="Kohler A."/>
            <person name="Barry K."/>
            <person name="LaButti K."/>
            <person name="Morin E."/>
            <person name="Salamov A."/>
            <person name="Lipzen A."/>
            <person name="Mereny Z."/>
            <person name="Hegedus B."/>
            <person name="Baldrian P."/>
            <person name="Stursova M."/>
            <person name="Weitz H."/>
            <person name="Taylor A."/>
            <person name="Grigoriev I.V."/>
            <person name="Nagy L.G."/>
            <person name="Martin F."/>
            <person name="Kauserud H."/>
        </authorList>
    </citation>
    <scope>NUCLEOTIDE SEQUENCE</scope>
    <source>
        <strain evidence="4">CBHHK002</strain>
    </source>
</reference>
<accession>A0AAD7AB42</accession>
<keyword evidence="5" id="KW-1185">Reference proteome</keyword>
<feature type="region of interest" description="Disordered" evidence="1">
    <location>
        <begin position="177"/>
        <end position="209"/>
    </location>
</feature>
<organism evidence="4 5">
    <name type="scientific">Mycena albidolilacea</name>
    <dbReference type="NCBI Taxonomy" id="1033008"/>
    <lineage>
        <taxon>Eukaryota</taxon>
        <taxon>Fungi</taxon>
        <taxon>Dikarya</taxon>
        <taxon>Basidiomycota</taxon>
        <taxon>Agaricomycotina</taxon>
        <taxon>Agaricomycetes</taxon>
        <taxon>Agaricomycetidae</taxon>
        <taxon>Agaricales</taxon>
        <taxon>Marasmiineae</taxon>
        <taxon>Mycenaceae</taxon>
        <taxon>Mycena</taxon>
    </lineage>
</organism>
<protein>
    <recommendedName>
        <fullName evidence="3">DUF5648 domain-containing protein</fullName>
    </recommendedName>
</protein>
<dbReference type="EMBL" id="JARIHO010000010">
    <property type="protein sequence ID" value="KAJ7354008.1"/>
    <property type="molecule type" value="Genomic_DNA"/>
</dbReference>
<feature type="signal peptide" evidence="2">
    <location>
        <begin position="1"/>
        <end position="21"/>
    </location>
</feature>
<dbReference type="AlphaFoldDB" id="A0AAD7AB42"/>
<evidence type="ECO:0000256" key="1">
    <source>
        <dbReference type="SAM" id="MobiDB-lite"/>
    </source>
</evidence>
<feature type="chain" id="PRO_5041959474" description="DUF5648 domain-containing protein" evidence="2">
    <location>
        <begin position="22"/>
        <end position="224"/>
    </location>
</feature>
<sequence>MKIPYSLLVALGTTHVVQVLADSCADPSQAVPVFRDFNHAVGDHFYTTNNTEYNAANSGGYFPEGPRFAVFPTAVSSTTHLIRLWNGDAADHFYTTNTSEANSGAAGGYTIESVTPMFVYSTQLCGSVPLYRSWSPTNRDHFYTTSATERDGETGYTFELIAGYVLPLASGSSSASGNVAVGTGGSTPGSASDSAPPPTNTNSSPRRSSRGTWLLSLLFICTVL</sequence>
<dbReference type="Pfam" id="PF18885">
    <property type="entry name" value="DUF5648"/>
    <property type="match status" value="1"/>
</dbReference>